<dbReference type="Proteomes" id="UP000237846">
    <property type="component" value="Unassembled WGS sequence"/>
</dbReference>
<dbReference type="RefSeq" id="WP_281262416.1">
    <property type="nucleotide sequence ID" value="NZ_PVZC01000004.1"/>
</dbReference>
<dbReference type="InterPro" id="IPR019595">
    <property type="entry name" value="DUF2470"/>
</dbReference>
<dbReference type="SUPFAM" id="SSF50475">
    <property type="entry name" value="FMN-binding split barrel"/>
    <property type="match status" value="1"/>
</dbReference>
<evidence type="ECO:0000313" key="3">
    <source>
        <dbReference type="Proteomes" id="UP000237846"/>
    </source>
</evidence>
<dbReference type="Pfam" id="PF10615">
    <property type="entry name" value="DUF2470"/>
    <property type="match status" value="1"/>
</dbReference>
<dbReference type="AlphaFoldDB" id="A0A2T0Q3S3"/>
<feature type="domain" description="DUF2470" evidence="1">
    <location>
        <begin position="16"/>
        <end position="90"/>
    </location>
</feature>
<organism evidence="2 3">
    <name type="scientific">Allonocardiopsis opalescens</name>
    <dbReference type="NCBI Taxonomy" id="1144618"/>
    <lineage>
        <taxon>Bacteria</taxon>
        <taxon>Bacillati</taxon>
        <taxon>Actinomycetota</taxon>
        <taxon>Actinomycetes</taxon>
        <taxon>Streptosporangiales</taxon>
        <taxon>Allonocardiopsis</taxon>
    </lineage>
</organism>
<dbReference type="EMBL" id="PVZC01000004">
    <property type="protein sequence ID" value="PRX98456.1"/>
    <property type="molecule type" value="Genomic_DNA"/>
</dbReference>
<protein>
    <submittedName>
        <fullName evidence="2">Uncharacterized protein DUF2470</fullName>
    </submittedName>
</protein>
<evidence type="ECO:0000259" key="1">
    <source>
        <dbReference type="Pfam" id="PF10615"/>
    </source>
</evidence>
<comment type="caution">
    <text evidence="2">The sequence shown here is derived from an EMBL/GenBank/DDBJ whole genome shotgun (WGS) entry which is preliminary data.</text>
</comment>
<dbReference type="Gene3D" id="3.20.180.10">
    <property type="entry name" value="PNP-oxidase-like"/>
    <property type="match status" value="1"/>
</dbReference>
<keyword evidence="3" id="KW-1185">Reference proteome</keyword>
<gene>
    <name evidence="2" type="ORF">CLV72_10433</name>
</gene>
<accession>A0A2T0Q3S3</accession>
<evidence type="ECO:0000313" key="2">
    <source>
        <dbReference type="EMBL" id="PRX98456.1"/>
    </source>
</evidence>
<sequence length="108" mass="11553">MTGQAAASPFGPEVVAAVCRHMNDDHADDTLLIVRALGGRPDASAARMTGLDAQAAVFEAVGPDGGHQVRVPWSGPVTERPQIRREVVRMYREACERLGVPPRGEGEH</sequence>
<proteinExistence type="predicted"/>
<dbReference type="InterPro" id="IPR037119">
    <property type="entry name" value="Haem_oxidase_HugZ-like_sf"/>
</dbReference>
<reference evidence="2 3" key="1">
    <citation type="submission" date="2018-03" db="EMBL/GenBank/DDBJ databases">
        <title>Genomic Encyclopedia of Archaeal and Bacterial Type Strains, Phase II (KMG-II): from individual species to whole genera.</title>
        <authorList>
            <person name="Goeker M."/>
        </authorList>
    </citation>
    <scope>NUCLEOTIDE SEQUENCE [LARGE SCALE GENOMIC DNA]</scope>
    <source>
        <strain evidence="2 3">DSM 45601</strain>
    </source>
</reference>
<name>A0A2T0Q3S3_9ACTN</name>